<evidence type="ECO:0000256" key="1">
    <source>
        <dbReference type="SAM" id="MobiDB-lite"/>
    </source>
</evidence>
<dbReference type="EMBL" id="GISG01171358">
    <property type="protein sequence ID" value="MBA4651726.1"/>
    <property type="molecule type" value="Transcribed_RNA"/>
</dbReference>
<evidence type="ECO:0000313" key="2">
    <source>
        <dbReference type="EMBL" id="MBA4651726.1"/>
    </source>
</evidence>
<dbReference type="AlphaFoldDB" id="A0A7C9DXB3"/>
<feature type="compositionally biased region" description="Low complexity" evidence="1">
    <location>
        <begin position="46"/>
        <end position="58"/>
    </location>
</feature>
<reference evidence="2" key="1">
    <citation type="journal article" date="2013" name="J. Plant Res.">
        <title>Effect of fungi and light on seed germination of three Opuntia species from semiarid lands of central Mexico.</title>
        <authorList>
            <person name="Delgado-Sanchez P."/>
            <person name="Jimenez-Bremont J.F."/>
            <person name="Guerrero-Gonzalez Mde L."/>
            <person name="Flores J."/>
        </authorList>
    </citation>
    <scope>NUCLEOTIDE SEQUENCE</scope>
    <source>
        <tissue evidence="2">Cladode</tissue>
    </source>
</reference>
<organism evidence="2">
    <name type="scientific">Opuntia streptacantha</name>
    <name type="common">Prickly pear cactus</name>
    <name type="synonym">Opuntia cardona</name>
    <dbReference type="NCBI Taxonomy" id="393608"/>
    <lineage>
        <taxon>Eukaryota</taxon>
        <taxon>Viridiplantae</taxon>
        <taxon>Streptophyta</taxon>
        <taxon>Embryophyta</taxon>
        <taxon>Tracheophyta</taxon>
        <taxon>Spermatophyta</taxon>
        <taxon>Magnoliopsida</taxon>
        <taxon>eudicotyledons</taxon>
        <taxon>Gunneridae</taxon>
        <taxon>Pentapetalae</taxon>
        <taxon>Caryophyllales</taxon>
        <taxon>Cactineae</taxon>
        <taxon>Cactaceae</taxon>
        <taxon>Opuntioideae</taxon>
        <taxon>Opuntia</taxon>
    </lineage>
</organism>
<sequence>MKQVFALSLTKKDAAPPLKFKVTLFITPRPNSNSTKCNYLVSHFINNTNPKSPNTKTSSHNRKPSTSLKSKYSEQSSVFSYHCNCETVTHYPVNKPVTIPKSS</sequence>
<proteinExistence type="predicted"/>
<name>A0A7C9DXB3_OPUST</name>
<protein>
    <submittedName>
        <fullName evidence="2">Uncharacterized protein</fullName>
    </submittedName>
</protein>
<accession>A0A7C9DXB3</accession>
<reference evidence="2" key="2">
    <citation type="submission" date="2020-07" db="EMBL/GenBank/DDBJ databases">
        <authorList>
            <person name="Vera ALvarez R."/>
            <person name="Arias-Moreno D.M."/>
            <person name="Jimenez-Jacinto V."/>
            <person name="Jimenez-Bremont J.F."/>
            <person name="Swaminathan K."/>
            <person name="Moose S.P."/>
            <person name="Guerrero-Gonzalez M.L."/>
            <person name="Marino-Ramirez L."/>
            <person name="Landsman D."/>
            <person name="Rodriguez-Kessler M."/>
            <person name="Delgado-Sanchez P."/>
        </authorList>
    </citation>
    <scope>NUCLEOTIDE SEQUENCE</scope>
    <source>
        <tissue evidence="2">Cladode</tissue>
    </source>
</reference>
<feature type="region of interest" description="Disordered" evidence="1">
    <location>
        <begin position="46"/>
        <end position="71"/>
    </location>
</feature>